<dbReference type="InterPro" id="IPR053173">
    <property type="entry name" value="SAM-binding_MTase"/>
</dbReference>
<dbReference type="InterPro" id="IPR025714">
    <property type="entry name" value="Methyltranfer_dom"/>
</dbReference>
<keyword evidence="2" id="KW-0808">Transferase</keyword>
<evidence type="ECO:0000313" key="2">
    <source>
        <dbReference type="EMBL" id="MBM7479819.1"/>
    </source>
</evidence>
<gene>
    <name evidence="2" type="ORF">JOD49_002739</name>
</gene>
<dbReference type="Pfam" id="PF13847">
    <property type="entry name" value="Methyltransf_31"/>
    <property type="match status" value="1"/>
</dbReference>
<dbReference type="Gene3D" id="3.40.50.150">
    <property type="entry name" value="Vaccinia Virus protein VP39"/>
    <property type="match status" value="1"/>
</dbReference>
<reference evidence="2 3" key="1">
    <citation type="submission" date="2021-01" db="EMBL/GenBank/DDBJ databases">
        <title>Sequencing the genomes of 1000 actinobacteria strains.</title>
        <authorList>
            <person name="Klenk H.-P."/>
        </authorList>
    </citation>
    <scope>NUCLEOTIDE SEQUENCE [LARGE SCALE GENOMIC DNA]</scope>
    <source>
        <strain evidence="2 3">DSM 46000</strain>
    </source>
</reference>
<proteinExistence type="predicted"/>
<protein>
    <submittedName>
        <fullName evidence="2">SAM-dependent methyltransferase</fullName>
    </submittedName>
</protein>
<dbReference type="InterPro" id="IPR029063">
    <property type="entry name" value="SAM-dependent_MTases_sf"/>
</dbReference>
<accession>A0ABS2LIW9</accession>
<sequence length="243" mass="26248">MGRTLDELLDAYRDGGGVSWGRLGADAREAQADLNRPWFEHELARALGRVPDLHAILSRPGARVADVGCGAGWSTVALALAYPQARFDGYDLDAPSVEMARANAEAAGVTDRVTFRVADAAHLPPDVPLDAAFAFECTHDMPRPVEVLSAVRRAALPDGAVVVMDEAVAQEFTAPGDDVERLMYGFSQFVCLPDGLSSSPSVGTGTVMRPATLERYALDAGFERVEVLPIEGFGFFRFYRLHH</sequence>
<evidence type="ECO:0000259" key="1">
    <source>
        <dbReference type="Pfam" id="PF13847"/>
    </source>
</evidence>
<dbReference type="Proteomes" id="UP000698059">
    <property type="component" value="Unassembled WGS sequence"/>
</dbReference>
<dbReference type="GO" id="GO:0008168">
    <property type="term" value="F:methyltransferase activity"/>
    <property type="evidence" value="ECO:0007669"/>
    <property type="project" value="UniProtKB-KW"/>
</dbReference>
<dbReference type="RefSeq" id="WP_205307683.1">
    <property type="nucleotide sequence ID" value="NZ_BAAAVF010000013.1"/>
</dbReference>
<keyword evidence="3" id="KW-1185">Reference proteome</keyword>
<feature type="domain" description="Methyltransferase" evidence="1">
    <location>
        <begin position="60"/>
        <end position="173"/>
    </location>
</feature>
<dbReference type="SUPFAM" id="SSF53335">
    <property type="entry name" value="S-adenosyl-L-methionine-dependent methyltransferases"/>
    <property type="match status" value="1"/>
</dbReference>
<organism evidence="2 3">
    <name type="scientific">Oerskovia jenensis</name>
    <dbReference type="NCBI Taxonomy" id="162169"/>
    <lineage>
        <taxon>Bacteria</taxon>
        <taxon>Bacillati</taxon>
        <taxon>Actinomycetota</taxon>
        <taxon>Actinomycetes</taxon>
        <taxon>Micrococcales</taxon>
        <taxon>Cellulomonadaceae</taxon>
        <taxon>Oerskovia</taxon>
    </lineage>
</organism>
<dbReference type="PANTHER" id="PTHR45128">
    <property type="entry name" value="METHYLTRANSFERASE TYPE 11"/>
    <property type="match status" value="1"/>
</dbReference>
<evidence type="ECO:0000313" key="3">
    <source>
        <dbReference type="Proteomes" id="UP000698059"/>
    </source>
</evidence>
<keyword evidence="2" id="KW-0489">Methyltransferase</keyword>
<comment type="caution">
    <text evidence="2">The sequence shown here is derived from an EMBL/GenBank/DDBJ whole genome shotgun (WGS) entry which is preliminary data.</text>
</comment>
<dbReference type="CDD" id="cd02440">
    <property type="entry name" value="AdoMet_MTases"/>
    <property type="match status" value="1"/>
</dbReference>
<dbReference type="EMBL" id="JAFBBO010000001">
    <property type="protein sequence ID" value="MBM7479819.1"/>
    <property type="molecule type" value="Genomic_DNA"/>
</dbReference>
<name>A0ABS2LIW9_9CELL</name>
<dbReference type="GO" id="GO:0032259">
    <property type="term" value="P:methylation"/>
    <property type="evidence" value="ECO:0007669"/>
    <property type="project" value="UniProtKB-KW"/>
</dbReference>